<protein>
    <submittedName>
        <fullName evidence="1">Uncharacterized protein</fullName>
    </submittedName>
</protein>
<reference evidence="1" key="2">
    <citation type="journal article" date="2015" name="Data Brief">
        <title>Shoot transcriptome of the giant reed, Arundo donax.</title>
        <authorList>
            <person name="Barrero R.A."/>
            <person name="Guerrero F.D."/>
            <person name="Moolhuijzen P."/>
            <person name="Goolsby J.A."/>
            <person name="Tidwell J."/>
            <person name="Bellgard S.E."/>
            <person name="Bellgard M.I."/>
        </authorList>
    </citation>
    <scope>NUCLEOTIDE SEQUENCE</scope>
    <source>
        <tissue evidence="1">Shoot tissue taken approximately 20 cm above the soil surface</tissue>
    </source>
</reference>
<reference evidence="1" key="1">
    <citation type="submission" date="2014-09" db="EMBL/GenBank/DDBJ databases">
        <authorList>
            <person name="Magalhaes I.L.F."/>
            <person name="Oliveira U."/>
            <person name="Santos F.R."/>
            <person name="Vidigal T.H.D.A."/>
            <person name="Brescovit A.D."/>
            <person name="Santos A.J."/>
        </authorList>
    </citation>
    <scope>NUCLEOTIDE SEQUENCE</scope>
    <source>
        <tissue evidence="1">Shoot tissue taken approximately 20 cm above the soil surface</tissue>
    </source>
</reference>
<proteinExistence type="predicted"/>
<dbReference type="AlphaFoldDB" id="A0A0A8ZY48"/>
<name>A0A0A8ZY48_ARUDO</name>
<accession>A0A0A8ZY48</accession>
<sequence>MKLVGNYPPLPLVTHVPLRFLFFSFPFLPLPPAQTHSSFSLLPMDPEAHVFGHPKFTQYE</sequence>
<evidence type="ECO:0000313" key="1">
    <source>
        <dbReference type="EMBL" id="JAD42628.1"/>
    </source>
</evidence>
<dbReference type="EMBL" id="GBRH01255267">
    <property type="protein sequence ID" value="JAD42628.1"/>
    <property type="molecule type" value="Transcribed_RNA"/>
</dbReference>
<organism evidence="1">
    <name type="scientific">Arundo donax</name>
    <name type="common">Giant reed</name>
    <name type="synonym">Donax arundinaceus</name>
    <dbReference type="NCBI Taxonomy" id="35708"/>
    <lineage>
        <taxon>Eukaryota</taxon>
        <taxon>Viridiplantae</taxon>
        <taxon>Streptophyta</taxon>
        <taxon>Embryophyta</taxon>
        <taxon>Tracheophyta</taxon>
        <taxon>Spermatophyta</taxon>
        <taxon>Magnoliopsida</taxon>
        <taxon>Liliopsida</taxon>
        <taxon>Poales</taxon>
        <taxon>Poaceae</taxon>
        <taxon>PACMAD clade</taxon>
        <taxon>Arundinoideae</taxon>
        <taxon>Arundineae</taxon>
        <taxon>Arundo</taxon>
    </lineage>
</organism>